<name>A0A194V0N2_CYTMA</name>
<proteinExistence type="predicted"/>
<dbReference type="STRING" id="694573.A0A194V0N2"/>
<sequence length="530" mass="61819">MDEIEMLPLEVMGMILKRLSSPEDLASTIHASSCALAALQSDRRSIMATVICNDLSPEVLKEAVSILNCPLFESGDDYCSLWRRTSDLASGQPRDWKQKTSDFETWYFLDAPARFVLPRDMPISKIINLYRMRITINSLIADYVAHVDAMSVLDGPGPALYAPEKTNLACLTGCEINRIQIAFCRYELICRLAGLPYLQQSFDDQHPRIYSHWGQFLTHYCARTMEELGHVHNYVYSKYNLVFKEIDDDVTTLLSDDQEPVAECSYRPPTSVARQVLWEHDPDDLIYQGYPFSTHRRTDTEDFPIHVYITNLSKLGLGALRWVLSRDRIERRRWIYETFETLLPPAHQPADFELWLQGYVPNHFPDKHGEFMGEQERNIYQIYTLDSEVRQLGRTQDERDNITLDSLVREVRFRHNDRLEPDCPNLDDLCKLGWAFWDLQRLKQLGIITNESTESNIVCNFDLRARKSYQEQRDGDPYMPKLEPKVFTSIWERAFKPQTHTTPSNYEDPEELYRRLNPILQLAQNVQIEK</sequence>
<protein>
    <submittedName>
        <fullName evidence="1">Uncharacterized protein</fullName>
    </submittedName>
</protein>
<organism evidence="1 2">
    <name type="scientific">Cytospora mali</name>
    <name type="common">Apple Valsa canker fungus</name>
    <name type="synonym">Valsa mali</name>
    <dbReference type="NCBI Taxonomy" id="578113"/>
    <lineage>
        <taxon>Eukaryota</taxon>
        <taxon>Fungi</taxon>
        <taxon>Dikarya</taxon>
        <taxon>Ascomycota</taxon>
        <taxon>Pezizomycotina</taxon>
        <taxon>Sordariomycetes</taxon>
        <taxon>Sordariomycetidae</taxon>
        <taxon>Diaporthales</taxon>
        <taxon>Cytosporaceae</taxon>
        <taxon>Cytospora</taxon>
    </lineage>
</organism>
<reference evidence="2" key="1">
    <citation type="submission" date="2014-12" db="EMBL/GenBank/DDBJ databases">
        <title>Genome Sequence of Valsa Canker Pathogens Uncovers a Specific Adaption of Colonization on Woody Bark.</title>
        <authorList>
            <person name="Yin Z."/>
            <person name="Liu H."/>
            <person name="Gao X."/>
            <person name="Li Z."/>
            <person name="Song N."/>
            <person name="Ke X."/>
            <person name="Dai Q."/>
            <person name="Wu Y."/>
            <person name="Sun Y."/>
            <person name="Xu J.-R."/>
            <person name="Kang Z.K."/>
            <person name="Wang L."/>
            <person name="Huang L."/>
        </authorList>
    </citation>
    <scope>NUCLEOTIDE SEQUENCE [LARGE SCALE GENOMIC DNA]</scope>
    <source>
        <strain evidence="2">SXYL134</strain>
    </source>
</reference>
<dbReference type="AlphaFoldDB" id="A0A194V0N2"/>
<dbReference type="OrthoDB" id="5304511at2759"/>
<evidence type="ECO:0000313" key="2">
    <source>
        <dbReference type="Proteomes" id="UP000078576"/>
    </source>
</evidence>
<keyword evidence="2" id="KW-1185">Reference proteome</keyword>
<accession>A0A194V0N2</accession>
<gene>
    <name evidence="1" type="ORF">VP1G_04662</name>
</gene>
<dbReference type="Proteomes" id="UP000078576">
    <property type="component" value="Unassembled WGS sequence"/>
</dbReference>
<dbReference type="EMBL" id="KN714699">
    <property type="protein sequence ID" value="KUI57431.1"/>
    <property type="molecule type" value="Genomic_DNA"/>
</dbReference>
<evidence type="ECO:0000313" key="1">
    <source>
        <dbReference type="EMBL" id="KUI57431.1"/>
    </source>
</evidence>